<reference evidence="2 3" key="1">
    <citation type="submission" date="2017-06" db="EMBL/GenBank/DDBJ databases">
        <authorList>
            <person name="Kim H.J."/>
            <person name="Triplett B.A."/>
        </authorList>
    </citation>
    <scope>NUCLEOTIDE SEQUENCE [LARGE SCALE GENOMIC DNA]</scope>
    <source>
        <strain evidence="2 3">DSM 19307</strain>
    </source>
</reference>
<evidence type="ECO:0000256" key="1">
    <source>
        <dbReference type="SAM" id="Phobius"/>
    </source>
</evidence>
<evidence type="ECO:0000313" key="2">
    <source>
        <dbReference type="EMBL" id="SNT27409.1"/>
    </source>
</evidence>
<dbReference type="AlphaFoldDB" id="A0A239LCP9"/>
<sequence length="205" mass="24667">MFTPDTSKETFPILRKKAKNNNIATISVLLYYTLDLDIASVNLGQAILKIGNPDFIIYWIWFFFGFYTFRFLQAYFSHSKADKQLLFWEDNILRWVKIFFPLKYDHAFINNTRNNGEFKRDRIYKGSYEYREHGKMKVTNYYIEAPTPDGTHQYYIPLSNWKIKLIQILIFVPWILWTNLSKPDFFTIHLPFVGYLILSLNFIFF</sequence>
<proteinExistence type="predicted"/>
<keyword evidence="1" id="KW-1133">Transmembrane helix</keyword>
<feature type="transmembrane region" description="Helical" evidence="1">
    <location>
        <begin position="163"/>
        <end position="180"/>
    </location>
</feature>
<keyword evidence="1" id="KW-0472">Membrane</keyword>
<accession>A0A239LCP9</accession>
<dbReference type="EMBL" id="FZPD01000005">
    <property type="protein sequence ID" value="SNT27409.1"/>
    <property type="molecule type" value="Genomic_DNA"/>
</dbReference>
<gene>
    <name evidence="2" type="ORF">SAMN05421640_3102</name>
</gene>
<feature type="transmembrane region" description="Helical" evidence="1">
    <location>
        <begin position="186"/>
        <end position="204"/>
    </location>
</feature>
<dbReference type="Proteomes" id="UP000198393">
    <property type="component" value="Unassembled WGS sequence"/>
</dbReference>
<keyword evidence="1" id="KW-0812">Transmembrane</keyword>
<keyword evidence="3" id="KW-1185">Reference proteome</keyword>
<protein>
    <submittedName>
        <fullName evidence="2">Uncharacterized protein</fullName>
    </submittedName>
</protein>
<dbReference type="RefSeq" id="WP_089357782.1">
    <property type="nucleotide sequence ID" value="NZ_FZPD01000005.1"/>
</dbReference>
<organism evidence="2 3">
    <name type="scientific">Ekhidna lutea</name>
    <dbReference type="NCBI Taxonomy" id="447679"/>
    <lineage>
        <taxon>Bacteria</taxon>
        <taxon>Pseudomonadati</taxon>
        <taxon>Bacteroidota</taxon>
        <taxon>Cytophagia</taxon>
        <taxon>Cytophagales</taxon>
        <taxon>Reichenbachiellaceae</taxon>
        <taxon>Ekhidna</taxon>
    </lineage>
</organism>
<evidence type="ECO:0000313" key="3">
    <source>
        <dbReference type="Proteomes" id="UP000198393"/>
    </source>
</evidence>
<feature type="transmembrane region" description="Helical" evidence="1">
    <location>
        <begin position="21"/>
        <end position="43"/>
    </location>
</feature>
<feature type="transmembrane region" description="Helical" evidence="1">
    <location>
        <begin position="55"/>
        <end position="76"/>
    </location>
</feature>
<name>A0A239LCP9_EKHLU</name>